<keyword evidence="1" id="KW-0812">Transmembrane</keyword>
<proteinExistence type="predicted"/>
<evidence type="ECO:0000256" key="1">
    <source>
        <dbReference type="SAM" id="Phobius"/>
    </source>
</evidence>
<sequence>MPYLIFAVTLAWIIINFKLRAATGCKLFAVYAALLIVDVAADIIYGMLQVLAPPLITPSVVKYMALANLLFEPLAPAVLLLAWPSMKSSASSQDLWH</sequence>
<accession>C8PJH4</accession>
<dbReference type="EMBL" id="ACYG01000027">
    <property type="protein sequence ID" value="EEV17079.1"/>
    <property type="molecule type" value="Genomic_DNA"/>
</dbReference>
<protein>
    <submittedName>
        <fullName evidence="2">Uncharacterized protein</fullName>
    </submittedName>
</protein>
<name>C8PJH4_9BACT</name>
<keyword evidence="1" id="KW-0472">Membrane</keyword>
<comment type="caution">
    <text evidence="2">The sequence shown here is derived from an EMBL/GenBank/DDBJ whole genome shotgun (WGS) entry which is preliminary data.</text>
</comment>
<keyword evidence="1" id="KW-1133">Transmembrane helix</keyword>
<evidence type="ECO:0000313" key="3">
    <source>
        <dbReference type="Proteomes" id="UP000005709"/>
    </source>
</evidence>
<dbReference type="Proteomes" id="UP000005709">
    <property type="component" value="Unassembled WGS sequence"/>
</dbReference>
<organism evidence="2 3">
    <name type="scientific">Campylobacter gracilis RM3268</name>
    <dbReference type="NCBI Taxonomy" id="553220"/>
    <lineage>
        <taxon>Bacteria</taxon>
        <taxon>Pseudomonadati</taxon>
        <taxon>Campylobacterota</taxon>
        <taxon>Epsilonproteobacteria</taxon>
        <taxon>Campylobacterales</taxon>
        <taxon>Campylobacteraceae</taxon>
        <taxon>Campylobacter</taxon>
    </lineage>
</organism>
<evidence type="ECO:0000313" key="2">
    <source>
        <dbReference type="EMBL" id="EEV17079.1"/>
    </source>
</evidence>
<dbReference type="RefSeq" id="WP_005872044.1">
    <property type="nucleotide sequence ID" value="NZ_ACYG01000027.1"/>
</dbReference>
<dbReference type="eggNOG" id="ENOG5032NFS">
    <property type="taxonomic scope" value="Bacteria"/>
</dbReference>
<keyword evidence="3" id="KW-1185">Reference proteome</keyword>
<feature type="transmembrane region" description="Helical" evidence="1">
    <location>
        <begin position="31"/>
        <end position="51"/>
    </location>
</feature>
<reference evidence="2 3" key="1">
    <citation type="submission" date="2009-07" db="EMBL/GenBank/DDBJ databases">
        <authorList>
            <person name="Madupu R."/>
            <person name="Sebastian Y."/>
            <person name="Durkin A.S."/>
            <person name="Torralba M."/>
            <person name="Methe B."/>
            <person name="Sutton G.G."/>
            <person name="Strausberg R.L."/>
            <person name="Nelson K.E."/>
        </authorList>
    </citation>
    <scope>NUCLEOTIDE SEQUENCE [LARGE SCALE GENOMIC DNA]</scope>
    <source>
        <strain evidence="2 3">RM3268</strain>
    </source>
</reference>
<dbReference type="AlphaFoldDB" id="C8PJH4"/>
<feature type="transmembrane region" description="Helical" evidence="1">
    <location>
        <begin position="63"/>
        <end position="83"/>
    </location>
</feature>
<gene>
    <name evidence="2" type="ORF">CAMGR0001_1374</name>
</gene>